<sequence>MEHRHQVLLIYNGAAGKRRVAQELESILTGLTRAGCMVTACPVMEGWSAAQLLAAYPGRFDAVVCCGGDGTLHYTVNDVMNAPRPLPVGYLPFGSTNDFAASAGLRRPLEENCAAIGAMAPRPLDLGRFNERHFCYVAAFGMFTAVSYQTPQATKNLLGHFAYVLEGVLRLDLSQGWRATIQVDDRTLEGEFWYCSVSNSRYIGGMAVPEQNAVQLDDGLFEVMILRKPQTLPQARRLVTCLMSQKPDGELLYLLQARRVRAVFDEPTGWTLDGEASPQVREADIRVEPGRLELLV</sequence>
<evidence type="ECO:0000256" key="8">
    <source>
        <dbReference type="ARBA" id="ARBA00023264"/>
    </source>
</evidence>
<dbReference type="STRING" id="1650663.GCA_001486665_00243"/>
<evidence type="ECO:0000256" key="1">
    <source>
        <dbReference type="ARBA" id="ARBA00001946"/>
    </source>
</evidence>
<dbReference type="Pfam" id="PF19279">
    <property type="entry name" value="YegS_C"/>
    <property type="match status" value="1"/>
</dbReference>
<dbReference type="RefSeq" id="WP_058962774.1">
    <property type="nucleotide sequence ID" value="NZ_CABKVM010000011.1"/>
</dbReference>
<dbReference type="OrthoDB" id="142078at2"/>
<reference evidence="10 11" key="1">
    <citation type="submission" date="2019-03" db="EMBL/GenBank/DDBJ databases">
        <title>Genomic Encyclopedia of Type Strains, Phase IV (KMG-IV): sequencing the most valuable type-strain genomes for metagenomic binning, comparative biology and taxonomic classification.</title>
        <authorList>
            <person name="Goeker M."/>
        </authorList>
    </citation>
    <scope>NUCLEOTIDE SEQUENCE [LARGE SCALE GENOMIC DNA]</scope>
    <source>
        <strain evidence="10 11">DSM 100451</strain>
    </source>
</reference>
<keyword evidence="4" id="KW-0547">Nucleotide-binding</keyword>
<dbReference type="InterPro" id="IPR005218">
    <property type="entry name" value="Diacylglycerol/lipid_kinase"/>
</dbReference>
<proteinExistence type="inferred from homology"/>
<comment type="cofactor">
    <cofactor evidence="1">
        <name>Mg(2+)</name>
        <dbReference type="ChEBI" id="CHEBI:18420"/>
    </cofactor>
</comment>
<dbReference type="SUPFAM" id="SSF111331">
    <property type="entry name" value="NAD kinase/diacylglycerol kinase-like"/>
    <property type="match status" value="1"/>
</dbReference>
<dbReference type="Pfam" id="PF00781">
    <property type="entry name" value="DAGK_cat"/>
    <property type="match status" value="1"/>
</dbReference>
<evidence type="ECO:0000256" key="3">
    <source>
        <dbReference type="ARBA" id="ARBA00022679"/>
    </source>
</evidence>
<dbReference type="SMART" id="SM00046">
    <property type="entry name" value="DAGKc"/>
    <property type="match status" value="1"/>
</dbReference>
<dbReference type="Gene3D" id="3.40.50.10330">
    <property type="entry name" value="Probable inorganic polyphosphate/atp-NAD kinase, domain 1"/>
    <property type="match status" value="1"/>
</dbReference>
<accession>A0A4R1R5J4</accession>
<dbReference type="InterPro" id="IPR016064">
    <property type="entry name" value="NAD/diacylglycerol_kinase_sf"/>
</dbReference>
<dbReference type="NCBIfam" id="TIGR00147">
    <property type="entry name" value="YegS/Rv2252/BmrU family lipid kinase"/>
    <property type="match status" value="1"/>
</dbReference>
<keyword evidence="5 10" id="KW-0418">Kinase</keyword>
<keyword evidence="3" id="KW-0808">Transferase</keyword>
<keyword evidence="7" id="KW-0443">Lipid metabolism</keyword>
<name>A0A4R1R5J4_9FIRM</name>
<dbReference type="GO" id="GO:0016301">
    <property type="term" value="F:kinase activity"/>
    <property type="evidence" value="ECO:0007669"/>
    <property type="project" value="UniProtKB-KW"/>
</dbReference>
<dbReference type="GO" id="GO:0005524">
    <property type="term" value="F:ATP binding"/>
    <property type="evidence" value="ECO:0007669"/>
    <property type="project" value="UniProtKB-KW"/>
</dbReference>
<comment type="caution">
    <text evidence="10">The sequence shown here is derived from an EMBL/GenBank/DDBJ whole genome shotgun (WGS) entry which is preliminary data.</text>
</comment>
<evidence type="ECO:0000313" key="11">
    <source>
        <dbReference type="Proteomes" id="UP000295184"/>
    </source>
</evidence>
<protein>
    <submittedName>
        <fullName evidence="10">YegS/Rv2252/BmrU family lipid kinase</fullName>
    </submittedName>
</protein>
<keyword evidence="7" id="KW-0594">Phospholipid biosynthesis</keyword>
<evidence type="ECO:0000259" key="9">
    <source>
        <dbReference type="PROSITE" id="PS50146"/>
    </source>
</evidence>
<evidence type="ECO:0000256" key="2">
    <source>
        <dbReference type="ARBA" id="ARBA00005983"/>
    </source>
</evidence>
<dbReference type="Proteomes" id="UP000295184">
    <property type="component" value="Unassembled WGS sequence"/>
</dbReference>
<dbReference type="PANTHER" id="PTHR12358:SF54">
    <property type="entry name" value="SPHINGOSINE KINASE RELATED PROTEIN"/>
    <property type="match status" value="1"/>
</dbReference>
<evidence type="ECO:0000256" key="5">
    <source>
        <dbReference type="ARBA" id="ARBA00022777"/>
    </source>
</evidence>
<dbReference type="PROSITE" id="PS50146">
    <property type="entry name" value="DAGK"/>
    <property type="match status" value="1"/>
</dbReference>
<dbReference type="PANTHER" id="PTHR12358">
    <property type="entry name" value="SPHINGOSINE KINASE"/>
    <property type="match status" value="1"/>
</dbReference>
<feature type="domain" description="DAGKc" evidence="9">
    <location>
        <begin position="2"/>
        <end position="133"/>
    </location>
</feature>
<dbReference type="EMBL" id="SLUM01000003">
    <property type="protein sequence ID" value="TCL60794.1"/>
    <property type="molecule type" value="Genomic_DNA"/>
</dbReference>
<dbReference type="AlphaFoldDB" id="A0A4R1R5J4"/>
<dbReference type="InterPro" id="IPR017438">
    <property type="entry name" value="ATP-NAD_kinase_N"/>
</dbReference>
<dbReference type="Gene3D" id="2.60.200.40">
    <property type="match status" value="1"/>
</dbReference>
<keyword evidence="8" id="KW-1208">Phospholipid metabolism</keyword>
<dbReference type="InterPro" id="IPR050187">
    <property type="entry name" value="Lipid_Phosphate_FormReg"/>
</dbReference>
<gene>
    <name evidence="10" type="ORF">EDD77_103117</name>
</gene>
<evidence type="ECO:0000256" key="6">
    <source>
        <dbReference type="ARBA" id="ARBA00022840"/>
    </source>
</evidence>
<dbReference type="InterPro" id="IPR045540">
    <property type="entry name" value="YegS/DAGK_C"/>
</dbReference>
<keyword evidence="7" id="KW-0444">Lipid biosynthesis</keyword>
<dbReference type="GO" id="GO:0008654">
    <property type="term" value="P:phospholipid biosynthetic process"/>
    <property type="evidence" value="ECO:0007669"/>
    <property type="project" value="UniProtKB-KW"/>
</dbReference>
<comment type="similarity">
    <text evidence="2">Belongs to the diacylglycerol/lipid kinase family.</text>
</comment>
<evidence type="ECO:0000313" key="10">
    <source>
        <dbReference type="EMBL" id="TCL60794.1"/>
    </source>
</evidence>
<keyword evidence="6" id="KW-0067">ATP-binding</keyword>
<evidence type="ECO:0000256" key="7">
    <source>
        <dbReference type="ARBA" id="ARBA00023209"/>
    </source>
</evidence>
<organism evidence="10 11">
    <name type="scientific">Allofournierella massiliensis</name>
    <dbReference type="NCBI Taxonomy" id="1650663"/>
    <lineage>
        <taxon>Bacteria</taxon>
        <taxon>Bacillati</taxon>
        <taxon>Bacillota</taxon>
        <taxon>Clostridia</taxon>
        <taxon>Eubacteriales</taxon>
        <taxon>Oscillospiraceae</taxon>
        <taxon>Allofournierella</taxon>
    </lineage>
</organism>
<evidence type="ECO:0000256" key="4">
    <source>
        <dbReference type="ARBA" id="ARBA00022741"/>
    </source>
</evidence>
<dbReference type="InterPro" id="IPR001206">
    <property type="entry name" value="Diacylglycerol_kinase_cat_dom"/>
</dbReference>